<dbReference type="Gene3D" id="3.40.50.150">
    <property type="entry name" value="Vaccinia Virus protein VP39"/>
    <property type="match status" value="1"/>
</dbReference>
<protein>
    <submittedName>
        <fullName evidence="1">S-adenosyl-L-methionine-dependent methyltransferase</fullName>
    </submittedName>
</protein>
<organism evidence="1 2">
    <name type="scientific">Mycena maculata</name>
    <dbReference type="NCBI Taxonomy" id="230809"/>
    <lineage>
        <taxon>Eukaryota</taxon>
        <taxon>Fungi</taxon>
        <taxon>Dikarya</taxon>
        <taxon>Basidiomycota</taxon>
        <taxon>Agaricomycotina</taxon>
        <taxon>Agaricomycetes</taxon>
        <taxon>Agaricomycetidae</taxon>
        <taxon>Agaricales</taxon>
        <taxon>Marasmiineae</taxon>
        <taxon>Mycenaceae</taxon>
        <taxon>Mycena</taxon>
    </lineage>
</organism>
<gene>
    <name evidence="1" type="ORF">DFH07DRAFT_893826</name>
</gene>
<sequence>MKFSAIFEIVDTMRVALMLGIPSVFRAAWASPSLLFNPAALSRISMASIWISFSQGDAHAQGDKEKLITPYATGVVLDLGAGHGHTVNYLDRTKVTKYIAVEPNTLMYSYIREKAQTSGYSEDSGSLILLSCGAEDTVSIMSSAQAKVDTIVSVLTFCTVPAPQETLRSLVQDVLAPGGQLIIYEHVLSRRADVAWWQSFWTPVWSKVLDGCCLNRPTDVWLKEMLDDSGKSLWAEAEIWNPSDFEGNDSEDDWFRRQLGRFVKK</sequence>
<evidence type="ECO:0000313" key="2">
    <source>
        <dbReference type="Proteomes" id="UP001215280"/>
    </source>
</evidence>
<dbReference type="GO" id="GO:0032259">
    <property type="term" value="P:methylation"/>
    <property type="evidence" value="ECO:0007669"/>
    <property type="project" value="UniProtKB-KW"/>
</dbReference>
<dbReference type="Proteomes" id="UP001215280">
    <property type="component" value="Unassembled WGS sequence"/>
</dbReference>
<dbReference type="InterPro" id="IPR052356">
    <property type="entry name" value="Thiol_S-MT"/>
</dbReference>
<reference evidence="1" key="1">
    <citation type="submission" date="2023-03" db="EMBL/GenBank/DDBJ databases">
        <title>Massive genome expansion in bonnet fungi (Mycena s.s.) driven by repeated elements and novel gene families across ecological guilds.</title>
        <authorList>
            <consortium name="Lawrence Berkeley National Laboratory"/>
            <person name="Harder C.B."/>
            <person name="Miyauchi S."/>
            <person name="Viragh M."/>
            <person name="Kuo A."/>
            <person name="Thoen E."/>
            <person name="Andreopoulos B."/>
            <person name="Lu D."/>
            <person name="Skrede I."/>
            <person name="Drula E."/>
            <person name="Henrissat B."/>
            <person name="Morin E."/>
            <person name="Kohler A."/>
            <person name="Barry K."/>
            <person name="LaButti K."/>
            <person name="Morin E."/>
            <person name="Salamov A."/>
            <person name="Lipzen A."/>
            <person name="Mereny Z."/>
            <person name="Hegedus B."/>
            <person name="Baldrian P."/>
            <person name="Stursova M."/>
            <person name="Weitz H."/>
            <person name="Taylor A."/>
            <person name="Grigoriev I.V."/>
            <person name="Nagy L.G."/>
            <person name="Martin F."/>
            <person name="Kauserud H."/>
        </authorList>
    </citation>
    <scope>NUCLEOTIDE SEQUENCE</scope>
    <source>
        <strain evidence="1">CBHHK188m</strain>
    </source>
</reference>
<dbReference type="EMBL" id="JARJLG010000159">
    <property type="protein sequence ID" value="KAJ7734772.1"/>
    <property type="molecule type" value="Genomic_DNA"/>
</dbReference>
<dbReference type="AlphaFoldDB" id="A0AAD7I5Z2"/>
<proteinExistence type="predicted"/>
<dbReference type="InterPro" id="IPR029063">
    <property type="entry name" value="SAM-dependent_MTases_sf"/>
</dbReference>
<dbReference type="Pfam" id="PF13489">
    <property type="entry name" value="Methyltransf_23"/>
    <property type="match status" value="1"/>
</dbReference>
<accession>A0AAD7I5Z2</accession>
<comment type="caution">
    <text evidence="1">The sequence shown here is derived from an EMBL/GenBank/DDBJ whole genome shotgun (WGS) entry which is preliminary data.</text>
</comment>
<dbReference type="CDD" id="cd02440">
    <property type="entry name" value="AdoMet_MTases"/>
    <property type="match status" value="1"/>
</dbReference>
<keyword evidence="1" id="KW-0808">Transferase</keyword>
<dbReference type="PANTHER" id="PTHR45036:SF1">
    <property type="entry name" value="METHYLTRANSFERASE LIKE 7A"/>
    <property type="match status" value="1"/>
</dbReference>
<dbReference type="PANTHER" id="PTHR45036">
    <property type="entry name" value="METHYLTRANSFERASE LIKE 7B"/>
    <property type="match status" value="1"/>
</dbReference>
<keyword evidence="1" id="KW-0489">Methyltransferase</keyword>
<keyword evidence="2" id="KW-1185">Reference proteome</keyword>
<evidence type="ECO:0000313" key="1">
    <source>
        <dbReference type="EMBL" id="KAJ7734772.1"/>
    </source>
</evidence>
<dbReference type="GO" id="GO:0008168">
    <property type="term" value="F:methyltransferase activity"/>
    <property type="evidence" value="ECO:0007669"/>
    <property type="project" value="UniProtKB-KW"/>
</dbReference>
<name>A0AAD7I5Z2_9AGAR</name>
<dbReference type="SUPFAM" id="SSF53335">
    <property type="entry name" value="S-adenosyl-L-methionine-dependent methyltransferases"/>
    <property type="match status" value="1"/>
</dbReference>